<evidence type="ECO:0000256" key="4">
    <source>
        <dbReference type="ARBA" id="ARBA00022723"/>
    </source>
</evidence>
<proteinExistence type="predicted"/>
<dbReference type="Gene3D" id="2.40.30.10">
    <property type="entry name" value="Translation factors"/>
    <property type="match status" value="1"/>
</dbReference>
<dbReference type="InterPro" id="IPR036010">
    <property type="entry name" value="2Fe-2S_ferredoxin-like_sf"/>
</dbReference>
<comment type="cofactor">
    <cofactor evidence="1">
        <name>FAD</name>
        <dbReference type="ChEBI" id="CHEBI:57692"/>
    </cofactor>
</comment>
<evidence type="ECO:0000256" key="1">
    <source>
        <dbReference type="ARBA" id="ARBA00001974"/>
    </source>
</evidence>
<organism evidence="10 11">
    <name type="scientific">Kribbella capetownensis</name>
    <dbReference type="NCBI Taxonomy" id="1572659"/>
    <lineage>
        <taxon>Bacteria</taxon>
        <taxon>Bacillati</taxon>
        <taxon>Actinomycetota</taxon>
        <taxon>Actinomycetes</taxon>
        <taxon>Propionibacteriales</taxon>
        <taxon>Kribbellaceae</taxon>
        <taxon>Kribbella</taxon>
    </lineage>
</organism>
<dbReference type="OrthoDB" id="3807506at2"/>
<dbReference type="PANTHER" id="PTHR47354:SF1">
    <property type="entry name" value="CARNITINE MONOOXYGENASE REDUCTASE SUBUNIT"/>
    <property type="match status" value="1"/>
</dbReference>
<sequence>MSLSISDAPGGAEAVREATLRLRVRSHRQVSSGVTELLLVADDASELPSWTPGSHIDVQVRPGLVRQYSLCGDPEDRGQWRIAVLREPESRGGSAALCERVQAGDVLTATGPRNHFPLHESPRYLFIAGGIGITPIIPMISAAHAAGADWRLVYGGRSEASMAYRDEVGSFDPERVLEWPQDRRGLIELDRLLDEPQPGTLIYCCGPEPLIAAVEAKSAHWPHKTLQVERFAPRPLTEVAPNTSFEIELVDSDEVLVVPPDQSILEVVDEAGIYVLSNCEEGTCGTCRTTVLEGVPDHRDSVLDEDERAANDTMMICVSRALSSRLVLDL</sequence>
<dbReference type="RefSeq" id="WP_131516679.1">
    <property type="nucleotide sequence ID" value="NZ_SJKD01000007.1"/>
</dbReference>
<feature type="domain" description="2Fe-2S ferredoxin-type" evidence="8">
    <location>
        <begin position="245"/>
        <end position="330"/>
    </location>
</feature>
<dbReference type="InterPro" id="IPR012675">
    <property type="entry name" value="Beta-grasp_dom_sf"/>
</dbReference>
<keyword evidence="4" id="KW-0479">Metal-binding</keyword>
<accession>A0A4V2M6Y5</accession>
<dbReference type="EMBL" id="SJKD01000007">
    <property type="protein sequence ID" value="TCC45592.1"/>
    <property type="molecule type" value="Genomic_DNA"/>
</dbReference>
<dbReference type="Gene3D" id="3.10.20.30">
    <property type="match status" value="1"/>
</dbReference>
<dbReference type="InterPro" id="IPR001041">
    <property type="entry name" value="2Fe-2S_ferredoxin-type"/>
</dbReference>
<dbReference type="GO" id="GO:0046872">
    <property type="term" value="F:metal ion binding"/>
    <property type="evidence" value="ECO:0007669"/>
    <property type="project" value="UniProtKB-KW"/>
</dbReference>
<evidence type="ECO:0000256" key="6">
    <source>
        <dbReference type="ARBA" id="ARBA00023004"/>
    </source>
</evidence>
<keyword evidence="7" id="KW-0411">Iron-sulfur</keyword>
<evidence type="ECO:0000313" key="11">
    <source>
        <dbReference type="Proteomes" id="UP000293342"/>
    </source>
</evidence>
<dbReference type="PROSITE" id="PS51085">
    <property type="entry name" value="2FE2S_FER_2"/>
    <property type="match status" value="1"/>
</dbReference>
<dbReference type="InterPro" id="IPR006058">
    <property type="entry name" value="2Fe2S_fd_BS"/>
</dbReference>
<comment type="caution">
    <text evidence="10">The sequence shown here is derived from an EMBL/GenBank/DDBJ whole genome shotgun (WGS) entry which is preliminary data.</text>
</comment>
<evidence type="ECO:0000259" key="8">
    <source>
        <dbReference type="PROSITE" id="PS51085"/>
    </source>
</evidence>
<dbReference type="SUPFAM" id="SSF54292">
    <property type="entry name" value="2Fe-2S ferredoxin-like"/>
    <property type="match status" value="1"/>
</dbReference>
<dbReference type="InterPro" id="IPR017938">
    <property type="entry name" value="Riboflavin_synthase-like_b-brl"/>
</dbReference>
<name>A0A4V2M6Y5_9ACTN</name>
<feature type="domain" description="FAD-binding FR-type" evidence="9">
    <location>
        <begin position="17"/>
        <end position="119"/>
    </location>
</feature>
<evidence type="ECO:0000313" key="10">
    <source>
        <dbReference type="EMBL" id="TCC45592.1"/>
    </source>
</evidence>
<dbReference type="SUPFAM" id="SSF63380">
    <property type="entry name" value="Riboflavin synthase domain-like"/>
    <property type="match status" value="1"/>
</dbReference>
<dbReference type="GO" id="GO:0016491">
    <property type="term" value="F:oxidoreductase activity"/>
    <property type="evidence" value="ECO:0007669"/>
    <property type="project" value="UniProtKB-KW"/>
</dbReference>
<keyword evidence="2" id="KW-0285">Flavoprotein</keyword>
<dbReference type="Pfam" id="PF00175">
    <property type="entry name" value="NAD_binding_1"/>
    <property type="match status" value="1"/>
</dbReference>
<keyword evidence="5" id="KW-0560">Oxidoreductase</keyword>
<keyword evidence="6" id="KW-0408">Iron</keyword>
<dbReference type="CDD" id="cd00207">
    <property type="entry name" value="fer2"/>
    <property type="match status" value="1"/>
</dbReference>
<dbReference type="CDD" id="cd06185">
    <property type="entry name" value="PDR_like"/>
    <property type="match status" value="1"/>
</dbReference>
<keyword evidence="3" id="KW-0001">2Fe-2S</keyword>
<dbReference type="Pfam" id="PF00111">
    <property type="entry name" value="Fer2"/>
    <property type="match status" value="1"/>
</dbReference>
<dbReference type="InterPro" id="IPR039261">
    <property type="entry name" value="FNR_nucleotide-bd"/>
</dbReference>
<keyword evidence="11" id="KW-1185">Reference proteome</keyword>
<dbReference type="Proteomes" id="UP000293342">
    <property type="component" value="Unassembled WGS sequence"/>
</dbReference>
<dbReference type="PANTHER" id="PTHR47354">
    <property type="entry name" value="NADH OXIDOREDUCTASE HCR"/>
    <property type="match status" value="1"/>
</dbReference>
<evidence type="ECO:0000256" key="5">
    <source>
        <dbReference type="ARBA" id="ARBA00023002"/>
    </source>
</evidence>
<dbReference type="GO" id="GO:0051537">
    <property type="term" value="F:2 iron, 2 sulfur cluster binding"/>
    <property type="evidence" value="ECO:0007669"/>
    <property type="project" value="UniProtKB-KW"/>
</dbReference>
<dbReference type="AlphaFoldDB" id="A0A4V2M6Y5"/>
<dbReference type="PROSITE" id="PS51384">
    <property type="entry name" value="FAD_FR"/>
    <property type="match status" value="1"/>
</dbReference>
<dbReference type="InterPro" id="IPR001433">
    <property type="entry name" value="OxRdtase_FAD/NAD-bd"/>
</dbReference>
<evidence type="ECO:0000256" key="3">
    <source>
        <dbReference type="ARBA" id="ARBA00022714"/>
    </source>
</evidence>
<dbReference type="Gene3D" id="3.40.50.80">
    <property type="entry name" value="Nucleotide-binding domain of ferredoxin-NADP reductase (FNR) module"/>
    <property type="match status" value="1"/>
</dbReference>
<reference evidence="10 11" key="1">
    <citation type="submission" date="2019-02" db="EMBL/GenBank/DDBJ databases">
        <title>Kribbella capetownensis sp. nov. and Kribbella speibonae sp. nov., isolated from soil.</title>
        <authorList>
            <person name="Curtis S.M."/>
            <person name="Norton I."/>
            <person name="Everest G.J."/>
            <person name="Meyers P.R."/>
        </authorList>
    </citation>
    <scope>NUCLEOTIDE SEQUENCE [LARGE SCALE GENOMIC DNA]</scope>
    <source>
        <strain evidence="10 11">YM53</strain>
    </source>
</reference>
<protein>
    <submittedName>
        <fullName evidence="10">Oxidoreductase</fullName>
    </submittedName>
</protein>
<evidence type="ECO:0000259" key="9">
    <source>
        <dbReference type="PROSITE" id="PS51384"/>
    </source>
</evidence>
<dbReference type="SUPFAM" id="SSF52343">
    <property type="entry name" value="Ferredoxin reductase-like, C-terminal NADP-linked domain"/>
    <property type="match status" value="1"/>
</dbReference>
<dbReference type="InterPro" id="IPR050415">
    <property type="entry name" value="MRET"/>
</dbReference>
<evidence type="ECO:0000256" key="7">
    <source>
        <dbReference type="ARBA" id="ARBA00023014"/>
    </source>
</evidence>
<dbReference type="InterPro" id="IPR017927">
    <property type="entry name" value="FAD-bd_FR_type"/>
</dbReference>
<dbReference type="PROSITE" id="PS00197">
    <property type="entry name" value="2FE2S_FER_1"/>
    <property type="match status" value="1"/>
</dbReference>
<gene>
    <name evidence="10" type="ORF">E0H75_28075</name>
</gene>
<dbReference type="PRINTS" id="PR00409">
    <property type="entry name" value="PHDIOXRDTASE"/>
</dbReference>
<evidence type="ECO:0000256" key="2">
    <source>
        <dbReference type="ARBA" id="ARBA00022630"/>
    </source>
</evidence>